<dbReference type="PANTHER" id="PTHR30081:SF1">
    <property type="entry name" value="PROTEIN TRANSLOCASE SUBUNIT SECD"/>
    <property type="match status" value="1"/>
</dbReference>
<evidence type="ECO:0000256" key="10">
    <source>
        <dbReference type="SAM" id="Coils"/>
    </source>
</evidence>
<evidence type="ECO:0000256" key="3">
    <source>
        <dbReference type="ARBA" id="ARBA00022475"/>
    </source>
</evidence>
<keyword evidence="7 9" id="KW-0811">Translocation</keyword>
<dbReference type="Pfam" id="PF22599">
    <property type="entry name" value="SecDF_P1_head"/>
    <property type="match status" value="1"/>
</dbReference>
<evidence type="ECO:0000313" key="15">
    <source>
        <dbReference type="EMBL" id="ROR93614.1"/>
    </source>
</evidence>
<keyword evidence="3 9" id="KW-1003">Cell membrane</keyword>
<dbReference type="GO" id="GO:0005886">
    <property type="term" value="C:plasma membrane"/>
    <property type="evidence" value="ECO:0007669"/>
    <property type="project" value="UniProtKB-SubCell"/>
</dbReference>
<keyword evidence="6 9" id="KW-1133">Transmembrane helix</keyword>
<feature type="transmembrane region" description="Helical" evidence="9">
    <location>
        <begin position="476"/>
        <end position="499"/>
    </location>
</feature>
<comment type="function">
    <text evidence="9">Part of the Sec protein translocase complex. Interacts with the SecYEG preprotein conducting channel. SecDF uses the proton motive force (PMF) to complete protein translocation after the ATP-dependent function of SecA.</text>
</comment>
<dbReference type="Pfam" id="PF02355">
    <property type="entry name" value="SecD_SecF_C"/>
    <property type="match status" value="1"/>
</dbReference>
<accession>A0A3N2D2B6</accession>
<dbReference type="InterPro" id="IPR005791">
    <property type="entry name" value="SecD"/>
</dbReference>
<feature type="compositionally biased region" description="Acidic residues" evidence="11">
    <location>
        <begin position="149"/>
        <end position="162"/>
    </location>
</feature>
<feature type="domain" description="Protein translocase subunit SecDF P1" evidence="13">
    <location>
        <begin position="73"/>
        <end position="129"/>
    </location>
</feature>
<dbReference type="Gene3D" id="3.30.1360.200">
    <property type="match status" value="1"/>
</dbReference>
<keyword evidence="10" id="KW-0175">Coiled coil</keyword>
<evidence type="ECO:0000256" key="9">
    <source>
        <dbReference type="HAMAP-Rule" id="MF_01463"/>
    </source>
</evidence>
<comment type="subunit">
    <text evidence="9">Forms a complex with SecF. Part of the essential Sec protein translocation apparatus which comprises SecA, SecYEG and auxiliary proteins SecDF. Other proteins may also be involved.</text>
</comment>
<evidence type="ECO:0000259" key="14">
    <source>
        <dbReference type="Pfam" id="PF22599"/>
    </source>
</evidence>
<dbReference type="InterPro" id="IPR022813">
    <property type="entry name" value="SecD/SecF_arch_bac"/>
</dbReference>
<evidence type="ECO:0000256" key="2">
    <source>
        <dbReference type="ARBA" id="ARBA00022448"/>
    </source>
</evidence>
<dbReference type="GO" id="GO:0065002">
    <property type="term" value="P:intracellular protein transmembrane transport"/>
    <property type="evidence" value="ECO:0007669"/>
    <property type="project" value="UniProtKB-UniRule"/>
</dbReference>
<dbReference type="InterPro" id="IPR048631">
    <property type="entry name" value="SecD_1st"/>
</dbReference>
<keyword evidence="4 9" id="KW-0812">Transmembrane</keyword>
<dbReference type="InterPro" id="IPR048634">
    <property type="entry name" value="SecD_SecF_C"/>
</dbReference>
<evidence type="ECO:0000256" key="11">
    <source>
        <dbReference type="SAM" id="MobiDB-lite"/>
    </source>
</evidence>
<feature type="transmembrane region" description="Helical" evidence="9">
    <location>
        <begin position="448"/>
        <end position="470"/>
    </location>
</feature>
<dbReference type="RefSeq" id="WP_245968102.1">
    <property type="nucleotide sequence ID" value="NZ_RKHQ01000002.1"/>
</dbReference>
<keyword evidence="5 9" id="KW-0653">Protein transport</keyword>
<dbReference type="Proteomes" id="UP000275356">
    <property type="component" value="Unassembled WGS sequence"/>
</dbReference>
<comment type="caution">
    <text evidence="9">Lacks conserved residue(s) required for the propagation of feature annotation.</text>
</comment>
<dbReference type="NCBIfam" id="TIGR01129">
    <property type="entry name" value="secD"/>
    <property type="match status" value="1"/>
</dbReference>
<comment type="subcellular location">
    <subcellularLocation>
        <location evidence="1 9">Cell membrane</location>
        <topology evidence="1 9">Multi-pass membrane protein</topology>
    </subcellularLocation>
</comment>
<sequence length="725" mass="75554">MARRRRLARPLYFLALILVAVYAAVGIGVVTGDDDAAGGASFTPNLALDLEGGTQLILTPRTDDGHAVTQSDLDQAIAIIRQRVDGSGVAEAEITSQGGNNIVVAIPGEVSEDTVQLITASAQMRMRTVLVEGLPGTIDPAAVAQGTDDATDGTDGTPDEATDGATDGATDTPTDGATDGATDEATAPTDEPSDGATDTPTEASTEPTTTLTVEQAALQVLGVASVDELSDTPATEPTSPSDLAWLTPRVLFDYYTLDCYDPANRTGLQDDDTEAPLVTCSQDGGAKYVLGPAELTGQDLTGAQMGFQSLQGGGVTNIPIVQMNFTNAGGQKFAEVTARIKELAQPQNQFAIVLDGLVISAPRVTETIPNGQATISGPTQSPFTRDEATTLANQLSFGALPMTFEVQSQEQISATLGGEQLERGLLAGVIGLILVVIYSFLQYRGLAVVTVASLAIAAALTYGVILLLSWTQGYRLSLAGVAGLIVAIGITADSFIVYFERLRDEVREGRSLAGAVEHGWLRARRTILASDAVNFIAAIVLYLLAVGGVRGFAFTLGLTTLIDLVVVFLFTHPLMRLLIKIPFFGEGHRWSGLDPVHLGASVASYAGRGRVRSAPEKVAVAANADVRTIAERRAEEARLAKEAAERESAEAAEAELAGELPVAAIDPSETATDAIDGEIAAHSPIAEAAAEGVVLAPEDSADQNEDVDETGGDDAAASERNEEAR</sequence>
<dbReference type="InterPro" id="IPR055344">
    <property type="entry name" value="SecD_SecF_C_bact"/>
</dbReference>
<evidence type="ECO:0000256" key="1">
    <source>
        <dbReference type="ARBA" id="ARBA00004651"/>
    </source>
</evidence>
<dbReference type="Gene3D" id="1.20.1640.10">
    <property type="entry name" value="Multidrug efflux transporter AcrB transmembrane domain"/>
    <property type="match status" value="1"/>
</dbReference>
<dbReference type="GO" id="GO:0015450">
    <property type="term" value="F:protein-transporting ATPase activity"/>
    <property type="evidence" value="ECO:0007669"/>
    <property type="project" value="InterPro"/>
</dbReference>
<evidence type="ECO:0000259" key="12">
    <source>
        <dbReference type="Pfam" id="PF02355"/>
    </source>
</evidence>
<name>A0A3N2D2B6_9MICO</name>
<feature type="domain" description="Protein export membrane protein SecD/SecF C-terminal" evidence="12">
    <location>
        <begin position="403"/>
        <end position="578"/>
    </location>
</feature>
<dbReference type="EMBL" id="RKHQ01000002">
    <property type="protein sequence ID" value="ROR93614.1"/>
    <property type="molecule type" value="Genomic_DNA"/>
</dbReference>
<evidence type="ECO:0000256" key="5">
    <source>
        <dbReference type="ARBA" id="ARBA00022927"/>
    </source>
</evidence>
<evidence type="ECO:0000313" key="16">
    <source>
        <dbReference type="Proteomes" id="UP000275356"/>
    </source>
</evidence>
<protein>
    <recommendedName>
        <fullName evidence="9">Protein translocase subunit SecD</fullName>
    </recommendedName>
</protein>
<feature type="region of interest" description="Disordered" evidence="11">
    <location>
        <begin position="690"/>
        <end position="725"/>
    </location>
</feature>
<dbReference type="AlphaFoldDB" id="A0A3N2D2B6"/>
<dbReference type="HAMAP" id="MF_01463_B">
    <property type="entry name" value="SecD_B"/>
    <property type="match status" value="1"/>
</dbReference>
<evidence type="ECO:0000256" key="6">
    <source>
        <dbReference type="ARBA" id="ARBA00022989"/>
    </source>
</evidence>
<feature type="region of interest" description="Disordered" evidence="11">
    <location>
        <begin position="140"/>
        <end position="209"/>
    </location>
</feature>
<feature type="domain" description="SecDF P1 head subdomain" evidence="14">
    <location>
        <begin position="282"/>
        <end position="401"/>
    </location>
</feature>
<dbReference type="InterPro" id="IPR054384">
    <property type="entry name" value="SecDF_P1_head"/>
</dbReference>
<evidence type="ECO:0000256" key="4">
    <source>
        <dbReference type="ARBA" id="ARBA00022692"/>
    </source>
</evidence>
<proteinExistence type="inferred from homology"/>
<dbReference type="NCBIfam" id="TIGR00916">
    <property type="entry name" value="2A0604s01"/>
    <property type="match status" value="1"/>
</dbReference>
<evidence type="ECO:0000256" key="7">
    <source>
        <dbReference type="ARBA" id="ARBA00023010"/>
    </source>
</evidence>
<gene>
    <name evidence="9" type="primary">secD</name>
    <name evidence="15" type="ORF">EDD28_3032</name>
</gene>
<feature type="transmembrane region" description="Helical" evidence="9">
    <location>
        <begin position="424"/>
        <end position="441"/>
    </location>
</feature>
<comment type="caution">
    <text evidence="15">The sequence shown here is derived from an EMBL/GenBank/DDBJ whole genome shotgun (WGS) entry which is preliminary data.</text>
</comment>
<comment type="similarity">
    <text evidence="9">Belongs to the SecD/SecF family. SecD subfamily.</text>
</comment>
<feature type="coiled-coil region" evidence="10">
    <location>
        <begin position="627"/>
        <end position="657"/>
    </location>
</feature>
<dbReference type="Gene3D" id="3.30.70.3220">
    <property type="match status" value="1"/>
</dbReference>
<dbReference type="GO" id="GO:0043952">
    <property type="term" value="P:protein transport by the Sec complex"/>
    <property type="evidence" value="ECO:0007669"/>
    <property type="project" value="UniProtKB-UniRule"/>
</dbReference>
<keyword evidence="8 9" id="KW-0472">Membrane</keyword>
<evidence type="ECO:0000259" key="13">
    <source>
        <dbReference type="Pfam" id="PF21760"/>
    </source>
</evidence>
<keyword evidence="16" id="KW-1185">Reference proteome</keyword>
<keyword evidence="2 9" id="KW-0813">Transport</keyword>
<evidence type="ECO:0000256" key="8">
    <source>
        <dbReference type="ARBA" id="ARBA00023136"/>
    </source>
</evidence>
<feature type="compositionally biased region" description="Low complexity" evidence="11">
    <location>
        <begin position="163"/>
        <end position="209"/>
    </location>
</feature>
<feature type="transmembrane region" description="Helical" evidence="9">
    <location>
        <begin position="527"/>
        <end position="545"/>
    </location>
</feature>
<reference evidence="15 16" key="1">
    <citation type="submission" date="2018-11" db="EMBL/GenBank/DDBJ databases">
        <title>Sequencing the genomes of 1000 actinobacteria strains.</title>
        <authorList>
            <person name="Klenk H.-P."/>
        </authorList>
    </citation>
    <scope>NUCLEOTIDE SEQUENCE [LARGE SCALE GENOMIC DNA]</scope>
    <source>
        <strain evidence="15 16">DSM 13521</strain>
    </source>
</reference>
<dbReference type="SUPFAM" id="SSF82866">
    <property type="entry name" value="Multidrug efflux transporter AcrB transmembrane domain"/>
    <property type="match status" value="1"/>
</dbReference>
<dbReference type="Pfam" id="PF21760">
    <property type="entry name" value="SecD_1st"/>
    <property type="match status" value="1"/>
</dbReference>
<dbReference type="PANTHER" id="PTHR30081">
    <property type="entry name" value="PROTEIN-EXPORT MEMBRANE PROTEIN SEC"/>
    <property type="match status" value="1"/>
</dbReference>
<organism evidence="15 16">
    <name type="scientific">Salana multivorans</name>
    <dbReference type="NCBI Taxonomy" id="120377"/>
    <lineage>
        <taxon>Bacteria</taxon>
        <taxon>Bacillati</taxon>
        <taxon>Actinomycetota</taxon>
        <taxon>Actinomycetes</taxon>
        <taxon>Micrococcales</taxon>
        <taxon>Beutenbergiaceae</taxon>
        <taxon>Salana</taxon>
    </lineage>
</organism>
<dbReference type="GO" id="GO:0006605">
    <property type="term" value="P:protein targeting"/>
    <property type="evidence" value="ECO:0007669"/>
    <property type="project" value="UniProtKB-UniRule"/>
</dbReference>
<feature type="compositionally biased region" description="Acidic residues" evidence="11">
    <location>
        <begin position="699"/>
        <end position="712"/>
    </location>
</feature>